<gene>
    <name evidence="1" type="ORF">MILVUS5_LOCUS14412</name>
</gene>
<reference evidence="1" key="1">
    <citation type="submission" date="2023-10" db="EMBL/GenBank/DDBJ databases">
        <authorList>
            <person name="Rodriguez Cubillos JULIANA M."/>
            <person name="De Vega J."/>
        </authorList>
    </citation>
    <scope>NUCLEOTIDE SEQUENCE</scope>
</reference>
<accession>A0ACB0JP20</accession>
<evidence type="ECO:0000313" key="2">
    <source>
        <dbReference type="Proteomes" id="UP001177021"/>
    </source>
</evidence>
<dbReference type="Proteomes" id="UP001177021">
    <property type="component" value="Unassembled WGS sequence"/>
</dbReference>
<evidence type="ECO:0000313" key="1">
    <source>
        <dbReference type="EMBL" id="CAJ2645526.1"/>
    </source>
</evidence>
<comment type="caution">
    <text evidence="1">The sequence shown here is derived from an EMBL/GenBank/DDBJ whole genome shotgun (WGS) entry which is preliminary data.</text>
</comment>
<dbReference type="EMBL" id="CASHSV030000098">
    <property type="protein sequence ID" value="CAJ2645526.1"/>
    <property type="molecule type" value="Genomic_DNA"/>
</dbReference>
<name>A0ACB0JP20_TRIPR</name>
<protein>
    <submittedName>
        <fullName evidence="1">Uncharacterized protein</fullName>
    </submittedName>
</protein>
<proteinExistence type="predicted"/>
<organism evidence="1 2">
    <name type="scientific">Trifolium pratense</name>
    <name type="common">Red clover</name>
    <dbReference type="NCBI Taxonomy" id="57577"/>
    <lineage>
        <taxon>Eukaryota</taxon>
        <taxon>Viridiplantae</taxon>
        <taxon>Streptophyta</taxon>
        <taxon>Embryophyta</taxon>
        <taxon>Tracheophyta</taxon>
        <taxon>Spermatophyta</taxon>
        <taxon>Magnoliopsida</taxon>
        <taxon>eudicotyledons</taxon>
        <taxon>Gunneridae</taxon>
        <taxon>Pentapetalae</taxon>
        <taxon>rosids</taxon>
        <taxon>fabids</taxon>
        <taxon>Fabales</taxon>
        <taxon>Fabaceae</taxon>
        <taxon>Papilionoideae</taxon>
        <taxon>50 kb inversion clade</taxon>
        <taxon>NPAAA clade</taxon>
        <taxon>Hologalegina</taxon>
        <taxon>IRL clade</taxon>
        <taxon>Trifolieae</taxon>
        <taxon>Trifolium</taxon>
    </lineage>
</organism>
<sequence>MAEQRTLRQLAAPDVNYNGLCIQYTDVDIPFELKSGLIHLLPKFHGLAGEDPHKHLKEFQVVCSTPLRPEGITEDHIKLRAFPFSLQGAAKDWLYYLEPNSITTWNDLKKVFLERYFPASRAASIRKEICGIRQGNESLAEYWERFKQLVSSCPQHQITEQLLIQYFYEGLLPMDRNILDAASGGALVDKTPAAAKALIENMSLNSQQFTTRNNSASVNEVQSSSPSIKALETKFDARIDELTSLVKQLAVNRPQIAKVCGICTSTEHPTDTCPILQDETITELPQAYAAAAALYNQNRYNNPDLSTNQYHPSWRNHQNLRYGNQSQAAAPSAPPAIPSPSLEDLVKQMATSNIQYQQRTDVSIQNLTTQMGHMTTQMGQMANAIGQLQAQGSGNLPAQTVPNPNVNVSAITLRSGRVSEPAPEKKKKKTVASSSAPEPPSVTTETEPEKERVYVPPIPFPQRVQKNIKKTVEEDKEILDVFRKCAVNIPLLDAIKQIPKYAKFLKDLCAHKRKLKGNERVRLGRNVSAFIQPKTGSSTNVSVLSQTMPEKCDDPGVFAIPCSIGDHKFENCMLDLGAGINVMPSSIYNNLDLGPLQPTGLIVQLANRSNARPAGKVEDVLVQVNDLILPADFYILDMEGETNSSRAPIILGRPFMRTARTKVDVYDGTMSMEFGDIVAKFNIFDAMKHPVEEHSIFYMDLVTNTNLCSICAKIESDLQDNNIHTGEVVVNEAVCTVKVLDIPAAPTKHSHDKEKTTHFHDKMISKKKFSVGQKVLLFKSRLKDMVGKFRSKWIGPFVVTNVFPSGAIEIKSTGTGKVFKAKGQRLKLLHKSVEGLPPKPPDIEAPAPAATP</sequence>
<keyword evidence="2" id="KW-1185">Reference proteome</keyword>